<dbReference type="PROSITE" id="PS00146">
    <property type="entry name" value="BETA_LACTAMASE_A"/>
    <property type="match status" value="1"/>
</dbReference>
<evidence type="ECO:0000313" key="10">
    <source>
        <dbReference type="Proteomes" id="UP000561066"/>
    </source>
</evidence>
<dbReference type="InterPro" id="IPR000871">
    <property type="entry name" value="Beta-lactam_class-A"/>
</dbReference>
<evidence type="ECO:0000256" key="4">
    <source>
        <dbReference type="ARBA" id="ARBA00022801"/>
    </source>
</evidence>
<feature type="domain" description="Beta-lactamase class A catalytic" evidence="8">
    <location>
        <begin position="45"/>
        <end position="257"/>
    </location>
</feature>
<dbReference type="GO" id="GO:0030655">
    <property type="term" value="P:beta-lactam antibiotic catabolic process"/>
    <property type="evidence" value="ECO:0007669"/>
    <property type="project" value="InterPro"/>
</dbReference>
<name>A0A7W4J8Z1_9PROT</name>
<dbReference type="Proteomes" id="UP000561066">
    <property type="component" value="Unassembled WGS sequence"/>
</dbReference>
<dbReference type="PANTHER" id="PTHR35333:SF3">
    <property type="entry name" value="BETA-LACTAMASE-TYPE TRANSPEPTIDASE FOLD CONTAINING PROTEIN"/>
    <property type="match status" value="1"/>
</dbReference>
<dbReference type="SUPFAM" id="SSF56601">
    <property type="entry name" value="beta-lactamase/transpeptidase-like"/>
    <property type="match status" value="1"/>
</dbReference>
<dbReference type="GO" id="GO:0046677">
    <property type="term" value="P:response to antibiotic"/>
    <property type="evidence" value="ECO:0007669"/>
    <property type="project" value="UniProtKB-UniRule"/>
</dbReference>
<dbReference type="PRINTS" id="PR00118">
    <property type="entry name" value="BLACTAMASEA"/>
</dbReference>
<organism evidence="9 10">
    <name type="scientific">Gluconacetobacter johannae</name>
    <dbReference type="NCBI Taxonomy" id="112140"/>
    <lineage>
        <taxon>Bacteria</taxon>
        <taxon>Pseudomonadati</taxon>
        <taxon>Pseudomonadota</taxon>
        <taxon>Alphaproteobacteria</taxon>
        <taxon>Acetobacterales</taxon>
        <taxon>Acetobacteraceae</taxon>
        <taxon>Gluconacetobacter</taxon>
    </lineage>
</organism>
<keyword evidence="7" id="KW-0732">Signal</keyword>
<evidence type="ECO:0000256" key="1">
    <source>
        <dbReference type="ARBA" id="ARBA00001526"/>
    </source>
</evidence>
<dbReference type="NCBIfam" id="NF033103">
    <property type="entry name" value="bla_class_A"/>
    <property type="match status" value="1"/>
</dbReference>
<dbReference type="AlphaFoldDB" id="A0A7W4J8Z1"/>
<dbReference type="PANTHER" id="PTHR35333">
    <property type="entry name" value="BETA-LACTAMASE"/>
    <property type="match status" value="1"/>
</dbReference>
<dbReference type="Gene3D" id="3.40.710.10">
    <property type="entry name" value="DD-peptidase/beta-lactamase superfamily"/>
    <property type="match status" value="1"/>
</dbReference>
<keyword evidence="4 6" id="KW-0378">Hydrolase</keyword>
<evidence type="ECO:0000256" key="5">
    <source>
        <dbReference type="ARBA" id="ARBA00023251"/>
    </source>
</evidence>
<dbReference type="InterPro" id="IPR023650">
    <property type="entry name" value="Beta-lactam_class-A_AS"/>
</dbReference>
<evidence type="ECO:0000256" key="6">
    <source>
        <dbReference type="RuleBase" id="RU361140"/>
    </source>
</evidence>
<dbReference type="EMBL" id="JABEQH010000018">
    <property type="protein sequence ID" value="MBB2176874.1"/>
    <property type="molecule type" value="Genomic_DNA"/>
</dbReference>
<keyword evidence="10" id="KW-1185">Reference proteome</keyword>
<dbReference type="InterPro" id="IPR012338">
    <property type="entry name" value="Beta-lactam/transpept-like"/>
</dbReference>
<feature type="signal peptide" evidence="7">
    <location>
        <begin position="1"/>
        <end position="25"/>
    </location>
</feature>
<reference evidence="9 10" key="1">
    <citation type="submission" date="2020-04" db="EMBL/GenBank/DDBJ databases">
        <title>Description of novel Gluconacetobacter.</title>
        <authorList>
            <person name="Sombolestani A."/>
        </authorList>
    </citation>
    <scope>NUCLEOTIDE SEQUENCE [LARGE SCALE GENOMIC DNA]</scope>
    <source>
        <strain evidence="9 10">LMG 21312</strain>
    </source>
</reference>
<keyword evidence="5 6" id="KW-0046">Antibiotic resistance</keyword>
<proteinExistence type="inferred from homology"/>
<evidence type="ECO:0000259" key="8">
    <source>
        <dbReference type="Pfam" id="PF13354"/>
    </source>
</evidence>
<sequence length="286" mass="30072">MRSALTRRSLGLCVPALIATGTAHAHDVADDTVAAIERRHGGRLGVWAVDTGSGRSLAHRADERFLMCSTFKGVLAALILSRVDAGRDSLSDLVRYGEKDIVGYSPVSAAHVAQGALSVGTLCASIVLYSDNGAANLLLARVGGPQALTAYVRKLGDGTTRFDRYEVAASRKSGDLDTTTPRAIVETARTILLGHVLSPRSQATLEGWMVACRTGSARLRAAFPPGWIAGDKTGTGNGACNDYAIVRRAGHAPLLMACYYDAPGLSQAQQETVLQEVGAAIVAWAR</sequence>
<accession>A0A7W4J8Z1</accession>
<feature type="chain" id="PRO_5031130336" description="Beta-lactamase" evidence="7">
    <location>
        <begin position="26"/>
        <end position="286"/>
    </location>
</feature>
<protein>
    <recommendedName>
        <fullName evidence="3 6">Beta-lactamase</fullName>
        <ecNumber evidence="3 6">3.5.2.6</ecNumber>
    </recommendedName>
</protein>
<evidence type="ECO:0000256" key="7">
    <source>
        <dbReference type="SAM" id="SignalP"/>
    </source>
</evidence>
<evidence type="ECO:0000256" key="2">
    <source>
        <dbReference type="ARBA" id="ARBA00009009"/>
    </source>
</evidence>
<comment type="caution">
    <text evidence="9">The sequence shown here is derived from an EMBL/GenBank/DDBJ whole genome shotgun (WGS) entry which is preliminary data.</text>
</comment>
<gene>
    <name evidence="9" type="primary">bla</name>
    <name evidence="9" type="ORF">HLH21_13230</name>
</gene>
<dbReference type="GO" id="GO:0008800">
    <property type="term" value="F:beta-lactamase activity"/>
    <property type="evidence" value="ECO:0007669"/>
    <property type="project" value="UniProtKB-UniRule"/>
</dbReference>
<dbReference type="InterPro" id="IPR045155">
    <property type="entry name" value="Beta-lactam_cat"/>
</dbReference>
<comment type="similarity">
    <text evidence="2 6">Belongs to the class-A beta-lactamase family.</text>
</comment>
<dbReference type="EC" id="3.5.2.6" evidence="3 6"/>
<comment type="catalytic activity">
    <reaction evidence="1 6">
        <text>a beta-lactam + H2O = a substituted beta-amino acid</text>
        <dbReference type="Rhea" id="RHEA:20401"/>
        <dbReference type="ChEBI" id="CHEBI:15377"/>
        <dbReference type="ChEBI" id="CHEBI:35627"/>
        <dbReference type="ChEBI" id="CHEBI:140347"/>
        <dbReference type="EC" id="3.5.2.6"/>
    </reaction>
</comment>
<evidence type="ECO:0000313" key="9">
    <source>
        <dbReference type="EMBL" id="MBB2176874.1"/>
    </source>
</evidence>
<evidence type="ECO:0000256" key="3">
    <source>
        <dbReference type="ARBA" id="ARBA00012865"/>
    </source>
</evidence>
<dbReference type="Pfam" id="PF13354">
    <property type="entry name" value="Beta-lactamase2"/>
    <property type="match status" value="1"/>
</dbReference>